<dbReference type="AlphaFoldDB" id="A0A1F7WFU6"/>
<organism evidence="1 2">
    <name type="scientific">Candidatus Uhrbacteria bacterium RIFOXYC2_FULL_47_19</name>
    <dbReference type="NCBI Taxonomy" id="1802424"/>
    <lineage>
        <taxon>Bacteria</taxon>
        <taxon>Candidatus Uhriibacteriota</taxon>
    </lineage>
</organism>
<accession>A0A1F7WFU6</accession>
<evidence type="ECO:0000313" key="2">
    <source>
        <dbReference type="Proteomes" id="UP000176988"/>
    </source>
</evidence>
<dbReference type="Proteomes" id="UP000176988">
    <property type="component" value="Unassembled WGS sequence"/>
</dbReference>
<reference evidence="1 2" key="1">
    <citation type="journal article" date="2016" name="Nat. Commun.">
        <title>Thousands of microbial genomes shed light on interconnected biogeochemical processes in an aquifer system.</title>
        <authorList>
            <person name="Anantharaman K."/>
            <person name="Brown C.T."/>
            <person name="Hug L.A."/>
            <person name="Sharon I."/>
            <person name="Castelle C.J."/>
            <person name="Probst A.J."/>
            <person name="Thomas B.C."/>
            <person name="Singh A."/>
            <person name="Wilkins M.J."/>
            <person name="Karaoz U."/>
            <person name="Brodie E.L."/>
            <person name="Williams K.H."/>
            <person name="Hubbard S.S."/>
            <person name="Banfield J.F."/>
        </authorList>
    </citation>
    <scope>NUCLEOTIDE SEQUENCE [LARGE SCALE GENOMIC DNA]</scope>
</reference>
<protein>
    <submittedName>
        <fullName evidence="1">Uncharacterized protein</fullName>
    </submittedName>
</protein>
<evidence type="ECO:0000313" key="1">
    <source>
        <dbReference type="EMBL" id="OGM01660.1"/>
    </source>
</evidence>
<name>A0A1F7WFU6_9BACT</name>
<gene>
    <name evidence="1" type="ORF">A2480_00760</name>
</gene>
<comment type="caution">
    <text evidence="1">The sequence shown here is derived from an EMBL/GenBank/DDBJ whole genome shotgun (WGS) entry which is preliminary data.</text>
</comment>
<sequence length="243" mass="27367">MQHVSEAISQLIAHPICCEVRKKSDDQETDNQPDDETVEELAFVQTVNRTIGPKLDPNRIRRAEQGVGRLYGCRTRQLRHTGSETTVFPNQDLTIDAYADDQGNEFWVDSENGTVLQMGPESGRYSPSHATEEENTLTVHELRELAIGIIERQMPTFGLLLPVFHPLEANDRRNVYFFRWEDLSEPLSETELPPFIQVGLYADGRLASFADTLSGTCKHLPGYRGPILDLPSSWTKNRAGGNN</sequence>
<proteinExistence type="predicted"/>
<dbReference type="EMBL" id="MGFG01000001">
    <property type="protein sequence ID" value="OGM01660.1"/>
    <property type="molecule type" value="Genomic_DNA"/>
</dbReference>